<dbReference type="PANTHER" id="PTHR33991">
    <property type="entry name" value="DNA REPAIR PROTEIN RECO"/>
    <property type="match status" value="1"/>
</dbReference>
<dbReference type="InterPro" id="IPR037278">
    <property type="entry name" value="ARFGAP/RecO"/>
</dbReference>
<keyword evidence="3" id="KW-0234">DNA repair</keyword>
<dbReference type="SUPFAM" id="SSF57863">
    <property type="entry name" value="ArfGap/RecO-like zinc finger"/>
    <property type="match status" value="1"/>
</dbReference>
<dbReference type="Proteomes" id="UP000255367">
    <property type="component" value="Unassembled WGS sequence"/>
</dbReference>
<dbReference type="GO" id="GO:0006302">
    <property type="term" value="P:double-strand break repair"/>
    <property type="evidence" value="ECO:0007669"/>
    <property type="project" value="TreeGrafter"/>
</dbReference>
<dbReference type="Pfam" id="PF11967">
    <property type="entry name" value="RecO_N"/>
    <property type="match status" value="1"/>
</dbReference>
<protein>
    <submittedName>
        <fullName evidence="5">DNA repair protein RecO</fullName>
    </submittedName>
</protein>
<dbReference type="RefSeq" id="WP_115309785.1">
    <property type="nucleotide sequence ID" value="NZ_UHIO01000001.1"/>
</dbReference>
<evidence type="ECO:0000313" key="5">
    <source>
        <dbReference type="EMBL" id="SUP41322.1"/>
    </source>
</evidence>
<evidence type="ECO:0000313" key="6">
    <source>
        <dbReference type="Proteomes" id="UP000255367"/>
    </source>
</evidence>
<gene>
    <name evidence="5" type="ORF">NCTC12020_00542</name>
</gene>
<accession>A0A380NIH1</accession>
<dbReference type="Gene3D" id="2.40.50.140">
    <property type="entry name" value="Nucleic acid-binding proteins"/>
    <property type="match status" value="1"/>
</dbReference>
<keyword evidence="6" id="KW-1185">Reference proteome</keyword>
<dbReference type="OrthoDB" id="1631591at2"/>
<keyword evidence="2" id="KW-0233">DNA recombination</keyword>
<dbReference type="GO" id="GO:0043590">
    <property type="term" value="C:bacterial nucleoid"/>
    <property type="evidence" value="ECO:0007669"/>
    <property type="project" value="TreeGrafter"/>
</dbReference>
<evidence type="ECO:0000256" key="3">
    <source>
        <dbReference type="ARBA" id="ARBA00023204"/>
    </source>
</evidence>
<sequence length="238" mass="27053">MSTAKLTINCEAIVLYRRKRKIYSIVTFLTKQRGIIHCSIPQRRWQSLKNVGYLQPFSKVYITLSPNGEYYELQQIDGVYLIRSIESDLDSICYAAFGGELISTAFAQEEVDLTLYELVVRFSQLIQTKPVPLAVILLGWQLLSIAGFIPSAKAYQQTDGVARFVSEFKGSTGFNLSHQAQAALGEILNYNWQPELVVQLPRSLWQELERGLFAYATIQLGQELTSLRFLHDMKAKAF</sequence>
<feature type="domain" description="DNA replication/recombination mediator RecO N-terminal" evidence="4">
    <location>
        <begin position="7"/>
        <end position="79"/>
    </location>
</feature>
<evidence type="ECO:0000256" key="1">
    <source>
        <dbReference type="ARBA" id="ARBA00022763"/>
    </source>
</evidence>
<dbReference type="InterPro" id="IPR012340">
    <property type="entry name" value="NA-bd_OB-fold"/>
</dbReference>
<name>A0A380NIH1_9FIRM</name>
<dbReference type="PANTHER" id="PTHR33991:SF1">
    <property type="entry name" value="DNA REPAIR PROTEIN RECO"/>
    <property type="match status" value="1"/>
</dbReference>
<evidence type="ECO:0000256" key="2">
    <source>
        <dbReference type="ARBA" id="ARBA00023172"/>
    </source>
</evidence>
<dbReference type="EMBL" id="UHIO01000001">
    <property type="protein sequence ID" value="SUP41322.1"/>
    <property type="molecule type" value="Genomic_DNA"/>
</dbReference>
<dbReference type="AlphaFoldDB" id="A0A380NIH1"/>
<dbReference type="InterPro" id="IPR003717">
    <property type="entry name" value="RecO"/>
</dbReference>
<dbReference type="InterPro" id="IPR022572">
    <property type="entry name" value="DNA_rep/recomb_RecO_N"/>
</dbReference>
<proteinExistence type="predicted"/>
<evidence type="ECO:0000259" key="4">
    <source>
        <dbReference type="Pfam" id="PF11967"/>
    </source>
</evidence>
<reference evidence="5 6" key="1">
    <citation type="submission" date="2018-06" db="EMBL/GenBank/DDBJ databases">
        <authorList>
            <consortium name="Pathogen Informatics"/>
            <person name="Doyle S."/>
        </authorList>
    </citation>
    <scope>NUCLEOTIDE SEQUENCE [LARGE SCALE GENOMIC DNA]</scope>
    <source>
        <strain evidence="5 6">NCTC12020</strain>
    </source>
</reference>
<organism evidence="5 6">
    <name type="scientific">Veillonella criceti</name>
    <dbReference type="NCBI Taxonomy" id="103891"/>
    <lineage>
        <taxon>Bacteria</taxon>
        <taxon>Bacillati</taxon>
        <taxon>Bacillota</taxon>
        <taxon>Negativicutes</taxon>
        <taxon>Veillonellales</taxon>
        <taxon>Veillonellaceae</taxon>
        <taxon>Veillonella</taxon>
    </lineage>
</organism>
<keyword evidence="1" id="KW-0227">DNA damage</keyword>
<dbReference type="GO" id="GO:0006310">
    <property type="term" value="P:DNA recombination"/>
    <property type="evidence" value="ECO:0007669"/>
    <property type="project" value="UniProtKB-KW"/>
</dbReference>